<dbReference type="PANTHER" id="PTHR43637:SF2">
    <property type="entry name" value="PROTEIN GVPD 1"/>
    <property type="match status" value="1"/>
</dbReference>
<evidence type="ECO:0000259" key="4">
    <source>
        <dbReference type="SMART" id="SM00382"/>
    </source>
</evidence>
<dbReference type="InterPro" id="IPR009788">
    <property type="entry name" value="GvpD_P-loop"/>
</dbReference>
<dbReference type="EMBL" id="JBHSZZ010000017">
    <property type="protein sequence ID" value="MFC7186006.1"/>
    <property type="molecule type" value="Genomic_DNA"/>
</dbReference>
<keyword evidence="2" id="KW-0067">ATP-binding</keyword>
<gene>
    <name evidence="5" type="ORF">ACFQMK_03715</name>
</gene>
<evidence type="ECO:0000256" key="3">
    <source>
        <dbReference type="SAM" id="MobiDB-lite"/>
    </source>
</evidence>
<dbReference type="RefSeq" id="WP_267662983.1">
    <property type="nucleotide sequence ID" value="NZ_JAODIX010000017.1"/>
</dbReference>
<accession>A0ABD5Y9G7</accession>
<keyword evidence="1" id="KW-0547">Nucleotide-binding</keyword>
<dbReference type="GO" id="GO:0005524">
    <property type="term" value="F:ATP binding"/>
    <property type="evidence" value="ECO:0007669"/>
    <property type="project" value="UniProtKB-KW"/>
</dbReference>
<evidence type="ECO:0000256" key="2">
    <source>
        <dbReference type="ARBA" id="ARBA00022840"/>
    </source>
</evidence>
<dbReference type="SMART" id="SM00382">
    <property type="entry name" value="AAA"/>
    <property type="match status" value="1"/>
</dbReference>
<dbReference type="PANTHER" id="PTHR43637">
    <property type="entry name" value="UPF0273 PROTEIN TM_0370"/>
    <property type="match status" value="1"/>
</dbReference>
<comment type="caution">
    <text evidence="5">The sequence shown here is derived from an EMBL/GenBank/DDBJ whole genome shotgun (WGS) entry which is preliminary data.</text>
</comment>
<dbReference type="Pfam" id="PF20440">
    <property type="entry name" value="GvpD_bR2"/>
    <property type="match status" value="1"/>
</dbReference>
<dbReference type="InterPro" id="IPR027417">
    <property type="entry name" value="P-loop_NTPase"/>
</dbReference>
<feature type="compositionally biased region" description="Basic and acidic residues" evidence="3">
    <location>
        <begin position="387"/>
        <end position="399"/>
    </location>
</feature>
<evidence type="ECO:0000256" key="1">
    <source>
        <dbReference type="ARBA" id="ARBA00022741"/>
    </source>
</evidence>
<dbReference type="InterPro" id="IPR046777">
    <property type="entry name" value="GvpD_bR2"/>
</dbReference>
<protein>
    <submittedName>
        <fullName evidence="5">Gas vesicle protein GvpD basic region 2 domain-containing protein</fullName>
    </submittedName>
</protein>
<evidence type="ECO:0000313" key="5">
    <source>
        <dbReference type="EMBL" id="MFC7186006.1"/>
    </source>
</evidence>
<dbReference type="Gene3D" id="3.40.50.300">
    <property type="entry name" value="P-loop containing nucleotide triphosphate hydrolases"/>
    <property type="match status" value="1"/>
</dbReference>
<keyword evidence="6" id="KW-1185">Reference proteome</keyword>
<organism evidence="5 6">
    <name type="scientific">Halorubrum yunnanense</name>
    <dbReference type="NCBI Taxonomy" id="1526162"/>
    <lineage>
        <taxon>Archaea</taxon>
        <taxon>Methanobacteriati</taxon>
        <taxon>Methanobacteriota</taxon>
        <taxon>Stenosarchaea group</taxon>
        <taxon>Halobacteria</taxon>
        <taxon>Halobacteriales</taxon>
        <taxon>Haloferacaceae</taxon>
        <taxon>Halorubrum</taxon>
    </lineage>
</organism>
<name>A0ABD5Y9G7_9EURY</name>
<feature type="compositionally biased region" description="Basic and acidic residues" evidence="3">
    <location>
        <begin position="343"/>
        <end position="353"/>
    </location>
</feature>
<evidence type="ECO:0000313" key="6">
    <source>
        <dbReference type="Proteomes" id="UP001596390"/>
    </source>
</evidence>
<reference evidence="5 6" key="1">
    <citation type="journal article" date="2019" name="Int. J. Syst. Evol. Microbiol.">
        <title>The Global Catalogue of Microorganisms (GCM) 10K type strain sequencing project: providing services to taxonomists for standard genome sequencing and annotation.</title>
        <authorList>
            <consortium name="The Broad Institute Genomics Platform"/>
            <consortium name="The Broad Institute Genome Sequencing Center for Infectious Disease"/>
            <person name="Wu L."/>
            <person name="Ma J."/>
        </authorList>
    </citation>
    <scope>NUCLEOTIDE SEQUENCE [LARGE SCALE GENOMIC DNA]</scope>
    <source>
        <strain evidence="5 6">Q85</strain>
    </source>
</reference>
<dbReference type="AlphaFoldDB" id="A0ABD5Y9G7"/>
<dbReference type="Pfam" id="PF07088">
    <property type="entry name" value="GvpD_P-loop"/>
    <property type="match status" value="1"/>
</dbReference>
<feature type="domain" description="AAA+ ATPase" evidence="4">
    <location>
        <begin position="21"/>
        <end position="188"/>
    </location>
</feature>
<dbReference type="SUPFAM" id="SSF52540">
    <property type="entry name" value="P-loop containing nucleoside triphosphate hydrolases"/>
    <property type="match status" value="1"/>
</dbReference>
<feature type="region of interest" description="Disordered" evidence="3">
    <location>
        <begin position="336"/>
        <end position="403"/>
    </location>
</feature>
<proteinExistence type="predicted"/>
<dbReference type="InterPro" id="IPR003593">
    <property type="entry name" value="AAA+_ATPase"/>
</dbReference>
<dbReference type="Proteomes" id="UP001596390">
    <property type="component" value="Unassembled WGS sequence"/>
</dbReference>
<sequence>MNQYVSSSFHREISRFFAEDAGHTLLIHGAPGTGKTLFTLRVLNLVRPQGEVLYVSTRVDQSTVCQMYLDDTSLLDKTNIVDLSQGPYELPVTIDLPFSKLNLDSLLEWIQSINEATDNLTIAFDSWDLIHRYLAGRHENPQSITAMTSQLVALARENQIKVLLVSEEPDPSALKYIVDGVVSPQVSTDQRGRTRRNLKLEKLRGVRIENRLQPFTLTNGTFQAIPSVELKSAQTTETEGTWDPLPNSKTTFSTGIGDLDPILDAGYDRGSVVHLDLGSDLSRDVWSVLTLPTIRNFVANEMCATVIPPKGGSPGLIQSDLTSVVDRDHVDTYSHVLGANMETRTHGDDRAEFEGDEDASDGDARQPLSTRTDRSPPDQRPNPRVGARSERAEGDDARTLRPPVPVRDLEYDRYIAHCDSIRAQSDGPLLHVISVDSVPGKFKKHLGAFANYIVLHNDLAVLVTNPGAEFRKRTDRVADMHMKLERLGTAVVLYGENPLTPLLGIGIDRSGAFPTVNLIEMV</sequence>